<proteinExistence type="inferred from homology"/>
<dbReference type="SUPFAM" id="SSF55271">
    <property type="entry name" value="DNA repair protein MutS, domain I"/>
    <property type="match status" value="1"/>
</dbReference>
<dbReference type="InterPro" id="IPR027417">
    <property type="entry name" value="P-loop_NTPase"/>
</dbReference>
<dbReference type="NCBIfam" id="NF003810">
    <property type="entry name" value="PRK05399.1"/>
    <property type="match status" value="1"/>
</dbReference>
<dbReference type="InterPro" id="IPR007695">
    <property type="entry name" value="DNA_mismatch_repair_MutS-lik_N"/>
</dbReference>
<evidence type="ECO:0000256" key="7">
    <source>
        <dbReference type="HAMAP-Rule" id="MF_00096"/>
    </source>
</evidence>
<evidence type="ECO:0000256" key="10">
    <source>
        <dbReference type="SAM" id="MobiDB-lite"/>
    </source>
</evidence>
<dbReference type="Pfam" id="PF05192">
    <property type="entry name" value="MutS_III"/>
    <property type="match status" value="1"/>
</dbReference>
<dbReference type="Gene3D" id="3.40.50.300">
    <property type="entry name" value="P-loop containing nucleotide triphosphate hydrolases"/>
    <property type="match status" value="1"/>
</dbReference>
<evidence type="ECO:0000256" key="5">
    <source>
        <dbReference type="ARBA" id="ARBA00023125"/>
    </source>
</evidence>
<dbReference type="SUPFAM" id="SSF48334">
    <property type="entry name" value="DNA repair protein MutS, domain III"/>
    <property type="match status" value="1"/>
</dbReference>
<dbReference type="InterPro" id="IPR007861">
    <property type="entry name" value="DNA_mismatch_repair_MutS_clamp"/>
</dbReference>
<dbReference type="InterPro" id="IPR036678">
    <property type="entry name" value="MutS_con_dom_sf"/>
</dbReference>
<gene>
    <name evidence="7 12" type="primary">mutS</name>
    <name evidence="12" type="ORF">P0O15_12095</name>
</gene>
<dbReference type="Pfam" id="PF05190">
    <property type="entry name" value="MutS_IV"/>
    <property type="match status" value="1"/>
</dbReference>
<dbReference type="InterPro" id="IPR000432">
    <property type="entry name" value="DNA_mismatch_repair_MutS_C"/>
</dbReference>
<dbReference type="PIRSF" id="PIRSF037677">
    <property type="entry name" value="DNA_mis_repair_Msh6"/>
    <property type="match status" value="1"/>
</dbReference>
<dbReference type="InterPro" id="IPR036187">
    <property type="entry name" value="DNA_mismatch_repair_MutS_sf"/>
</dbReference>
<dbReference type="Pfam" id="PF00488">
    <property type="entry name" value="MutS_V"/>
    <property type="match status" value="1"/>
</dbReference>
<dbReference type="InterPro" id="IPR007860">
    <property type="entry name" value="DNA_mmatch_repair_MutS_con_dom"/>
</dbReference>
<protein>
    <recommendedName>
        <fullName evidence="7 8">DNA mismatch repair protein MutS</fullName>
    </recommendedName>
</protein>
<dbReference type="Gene3D" id="3.40.1170.10">
    <property type="entry name" value="DNA repair protein MutS, domain I"/>
    <property type="match status" value="1"/>
</dbReference>
<dbReference type="InterPro" id="IPR016151">
    <property type="entry name" value="DNA_mismatch_repair_MutS_N"/>
</dbReference>
<feature type="region of interest" description="Disordered" evidence="10">
    <location>
        <begin position="845"/>
        <end position="874"/>
    </location>
</feature>
<evidence type="ECO:0000256" key="4">
    <source>
        <dbReference type="ARBA" id="ARBA00022840"/>
    </source>
</evidence>
<dbReference type="PANTHER" id="PTHR11361">
    <property type="entry name" value="DNA MISMATCH REPAIR PROTEIN MUTS FAMILY MEMBER"/>
    <property type="match status" value="1"/>
</dbReference>
<keyword evidence="3 7" id="KW-0227">DNA damage</keyword>
<evidence type="ECO:0000256" key="1">
    <source>
        <dbReference type="ARBA" id="ARBA00006271"/>
    </source>
</evidence>
<dbReference type="PROSITE" id="PS00486">
    <property type="entry name" value="DNA_MISMATCH_REPAIR_2"/>
    <property type="match status" value="1"/>
</dbReference>
<evidence type="ECO:0000259" key="11">
    <source>
        <dbReference type="PROSITE" id="PS00486"/>
    </source>
</evidence>
<feature type="compositionally biased region" description="Low complexity" evidence="10">
    <location>
        <begin position="847"/>
        <end position="865"/>
    </location>
</feature>
<dbReference type="SUPFAM" id="SSF52540">
    <property type="entry name" value="P-loop containing nucleoside triphosphate hydrolases"/>
    <property type="match status" value="1"/>
</dbReference>
<comment type="similarity">
    <text evidence="1 7 9">Belongs to the DNA mismatch repair MutS family.</text>
</comment>
<evidence type="ECO:0000313" key="12">
    <source>
        <dbReference type="EMBL" id="MDF0591898.1"/>
    </source>
</evidence>
<sequence length="919" mass="100649">MAKISPLMDQYFGMKERCGDALLLFRMGDFFETFGPDAEVAARVLNITLTSRQKDKEGNRIPLAGIPHHALNAYLPKLVGAGYKVAICEQVEDPKKAKGLVKREIVRVITPGTIIEPSMLEEGANNYLAAVVEEGGRIGLSFLDVSTGEFLATELSGDGRLSAELAKFRPAECIVPESADGIIDDLAGTIVQRVEDDAFSPDGARAVLAGHFGEEAVARWGILDLPLAARACGASLSYLSSSQIPALSHISEVRVYSPEEFMILDDTTLRNLEIFRNIRERTKRGSLFEFIDLTSTPGGSRTLRRWLQMPLISSEEIEGRLDGVEELFSDPLRRGDLAEALKGMGDLERIVARTSCGTASPKDLLSLKGAIERLPRIVQLLEGAKSDGLLELKERLQIGPLRQVAQLIGRAIEDDPPAGIKEGGVIRDGYDPELDEIRSLLREGRGWISRMEKEERGRTGIKSLRVGYNNVFGYYIEVTRPNLAAVPPEYIRKQTLAGGERFITPELKEMEERVLSAQERSSSLEEELFLKIRSEAAFRGRQIQEKATALGEMDAFVALATLAAERGLIRPELNLRGEISMRGSRHPILDASMRGGFVPNDVHLDGRRNRFLILTGPNMAGKSTYMRQIAIAVILAQIGSFVPASFATISPVDRIFTRVGAYDDLTSGQSTFMIEMTEVAKILTSATSKSLILLDEVGRGTSTFDGLAIAWAIAEEIHNKVRGKAIFATHYHQLTQLAGFLPGVKNYNMAVKEEGDSVVFLRTVVPGATDRSYGIHVAKLAGVPEGVVARAREVLREIEREAVIEPLGNERRSRRAGPRYTQLIFFDGPGGRGGGEGKIEGDAKIPGGVNSDGDDNSNVNSIDGGAPPAEVYEDGRDRDAGATLIEEIREMDLDIITPIDALNRLSEYQRRLKKIDGQN</sequence>
<dbReference type="SMART" id="SM00534">
    <property type="entry name" value="MUTSac"/>
    <property type="match status" value="1"/>
</dbReference>
<dbReference type="PANTHER" id="PTHR11361:SF34">
    <property type="entry name" value="DNA MISMATCH REPAIR PROTEIN MSH1, MITOCHONDRIAL"/>
    <property type="match status" value="1"/>
</dbReference>
<dbReference type="RefSeq" id="WP_316967620.1">
    <property type="nucleotide sequence ID" value="NZ_JARFPK010000084.1"/>
</dbReference>
<keyword evidence="4 7" id="KW-0067">ATP-binding</keyword>
<feature type="domain" description="DNA mismatch repair proteins mutS family" evidence="11">
    <location>
        <begin position="690"/>
        <end position="706"/>
    </location>
</feature>
<keyword evidence="6 7" id="KW-0234">DNA repair</keyword>
<comment type="function">
    <text evidence="7">This protein is involved in the repair of mismatches in DNA. It is possible that it carries out the mismatch recognition step. This protein has a weak ATPase activity.</text>
</comment>
<keyword evidence="2 7" id="KW-0547">Nucleotide-binding</keyword>
<evidence type="ECO:0000256" key="9">
    <source>
        <dbReference type="RuleBase" id="RU003756"/>
    </source>
</evidence>
<dbReference type="HAMAP" id="MF_00096">
    <property type="entry name" value="MutS"/>
    <property type="match status" value="1"/>
</dbReference>
<dbReference type="InterPro" id="IPR017261">
    <property type="entry name" value="DNA_mismatch_repair_MutS/MSH"/>
</dbReference>
<dbReference type="InterPro" id="IPR007696">
    <property type="entry name" value="DNA_mismatch_repair_MutS_core"/>
</dbReference>
<dbReference type="Proteomes" id="UP001220010">
    <property type="component" value="Unassembled WGS sequence"/>
</dbReference>
<keyword evidence="13" id="KW-1185">Reference proteome</keyword>
<dbReference type="Pfam" id="PF01624">
    <property type="entry name" value="MutS_I"/>
    <property type="match status" value="1"/>
</dbReference>
<dbReference type="Gene3D" id="3.30.420.110">
    <property type="entry name" value="MutS, connector domain"/>
    <property type="match status" value="1"/>
</dbReference>
<evidence type="ECO:0000256" key="6">
    <source>
        <dbReference type="ARBA" id="ARBA00023204"/>
    </source>
</evidence>
<evidence type="ECO:0000313" key="13">
    <source>
        <dbReference type="Proteomes" id="UP001220010"/>
    </source>
</evidence>
<dbReference type="InterPro" id="IPR045076">
    <property type="entry name" value="MutS"/>
</dbReference>
<comment type="caution">
    <text evidence="12">The sequence shown here is derived from an EMBL/GenBank/DDBJ whole genome shotgun (WGS) entry which is preliminary data.</text>
</comment>
<feature type="binding site" evidence="7">
    <location>
        <begin position="616"/>
        <end position="623"/>
    </location>
    <ligand>
        <name>ATP</name>
        <dbReference type="ChEBI" id="CHEBI:30616"/>
    </ligand>
</feature>
<reference evidence="12 13" key="1">
    <citation type="submission" date="2023-03" db="EMBL/GenBank/DDBJ databases">
        <title>WGS of Methanotrichaceae archaeon Mx.</title>
        <authorList>
            <person name="Sorokin D.Y."/>
            <person name="Merkel A.Y."/>
        </authorList>
    </citation>
    <scope>NUCLEOTIDE SEQUENCE [LARGE SCALE GENOMIC DNA]</scope>
    <source>
        <strain evidence="12 13">Mx</strain>
    </source>
</reference>
<dbReference type="EMBL" id="JARFPK010000084">
    <property type="protein sequence ID" value="MDF0591898.1"/>
    <property type="molecule type" value="Genomic_DNA"/>
</dbReference>
<accession>A0ABT5XB78</accession>
<name>A0ABT5XB78_9EURY</name>
<dbReference type="Pfam" id="PF05188">
    <property type="entry name" value="MutS_II"/>
    <property type="match status" value="1"/>
</dbReference>
<organism evidence="12 13">
    <name type="scientific">Candidatus Methanocrinis natronophilus</name>
    <dbReference type="NCBI Taxonomy" id="3033396"/>
    <lineage>
        <taxon>Archaea</taxon>
        <taxon>Methanobacteriati</taxon>
        <taxon>Methanobacteriota</taxon>
        <taxon>Stenosarchaea group</taxon>
        <taxon>Methanomicrobia</taxon>
        <taxon>Methanotrichales</taxon>
        <taxon>Methanotrichaceae</taxon>
        <taxon>Methanocrinis</taxon>
    </lineage>
</organism>
<evidence type="ECO:0000256" key="3">
    <source>
        <dbReference type="ARBA" id="ARBA00022763"/>
    </source>
</evidence>
<dbReference type="SUPFAM" id="SSF53150">
    <property type="entry name" value="DNA repair protein MutS, domain II"/>
    <property type="match status" value="1"/>
</dbReference>
<dbReference type="SMART" id="SM00533">
    <property type="entry name" value="MUTSd"/>
    <property type="match status" value="1"/>
</dbReference>
<dbReference type="NCBIfam" id="TIGR01070">
    <property type="entry name" value="mutS1"/>
    <property type="match status" value="1"/>
</dbReference>
<dbReference type="InterPro" id="IPR005748">
    <property type="entry name" value="DNA_mismatch_repair_MutS"/>
</dbReference>
<dbReference type="Gene3D" id="1.10.1420.10">
    <property type="match status" value="2"/>
</dbReference>
<evidence type="ECO:0000256" key="8">
    <source>
        <dbReference type="NCBIfam" id="TIGR01070"/>
    </source>
</evidence>
<dbReference type="CDD" id="cd03284">
    <property type="entry name" value="ABC_MutS1"/>
    <property type="match status" value="1"/>
</dbReference>
<evidence type="ECO:0000256" key="2">
    <source>
        <dbReference type="ARBA" id="ARBA00022741"/>
    </source>
</evidence>
<keyword evidence="5 7" id="KW-0238">DNA-binding</keyword>